<dbReference type="InterPro" id="IPR004148">
    <property type="entry name" value="BAR_dom"/>
</dbReference>
<keyword evidence="3" id="KW-1185">Reference proteome</keyword>
<evidence type="ECO:0000313" key="3">
    <source>
        <dbReference type="Proteomes" id="UP000481153"/>
    </source>
</evidence>
<accession>A0A6G0WD85</accession>
<dbReference type="Proteomes" id="UP000481153">
    <property type="component" value="Unassembled WGS sequence"/>
</dbReference>
<comment type="caution">
    <text evidence="2">The sequence shown here is derived from an EMBL/GenBank/DDBJ whole genome shotgun (WGS) entry which is preliminary data.</text>
</comment>
<dbReference type="GO" id="GO:0005737">
    <property type="term" value="C:cytoplasm"/>
    <property type="evidence" value="ECO:0007669"/>
    <property type="project" value="InterPro"/>
</dbReference>
<proteinExistence type="predicted"/>
<gene>
    <name evidence="2" type="ORF">Ae201684_016488</name>
</gene>
<evidence type="ECO:0000259" key="1">
    <source>
        <dbReference type="Pfam" id="PF03114"/>
    </source>
</evidence>
<feature type="domain" description="BAR" evidence="1">
    <location>
        <begin position="17"/>
        <end position="239"/>
    </location>
</feature>
<organism evidence="2 3">
    <name type="scientific">Aphanomyces euteiches</name>
    <dbReference type="NCBI Taxonomy" id="100861"/>
    <lineage>
        <taxon>Eukaryota</taxon>
        <taxon>Sar</taxon>
        <taxon>Stramenopiles</taxon>
        <taxon>Oomycota</taxon>
        <taxon>Saprolegniomycetes</taxon>
        <taxon>Saprolegniales</taxon>
        <taxon>Verrucalvaceae</taxon>
        <taxon>Aphanomyces</taxon>
    </lineage>
</organism>
<dbReference type="Pfam" id="PF03114">
    <property type="entry name" value="BAR"/>
    <property type="match status" value="1"/>
</dbReference>
<sequence length="352" mass="39424">MTSWMRSGLQTVVDGSRRLKEELLQTAGVYEAGSVDPVVEARTQRFLQHSQAIDRLHAATVDYMKQIEAASKASTTLVHEFKLFFTTHLAQSHPDDNEEGKTLLRQLVHASECLENVHWAFKQTVHETTNTFLGDKVLKPLGRLKAQNATTQKHLHTRKQKMLDYDALRRSSASTRPETQQKIRVAEEAVVKMTAQVNQCFDDVEDSRGHLLRSELLAFTASQMFASTKCYLSLNQLVPIMPGVAGHLVDLSRRSKESHPLVDPTKNEILGIIDYSGPNSAMEYPVHQTKCLNLTLSQLDDMSRVDENAPFETMHALCKLIQDTYYAANSQDTMTTPSPLLQPDFDAGGLAT</sequence>
<reference evidence="2 3" key="1">
    <citation type="submission" date="2019-07" db="EMBL/GenBank/DDBJ databases">
        <title>Genomics analysis of Aphanomyces spp. identifies a new class of oomycete effector associated with host adaptation.</title>
        <authorList>
            <person name="Gaulin E."/>
        </authorList>
    </citation>
    <scope>NUCLEOTIDE SEQUENCE [LARGE SCALE GENOMIC DNA]</scope>
    <source>
        <strain evidence="2 3">ATCC 201684</strain>
    </source>
</reference>
<protein>
    <recommendedName>
        <fullName evidence="1">BAR domain-containing protein</fullName>
    </recommendedName>
</protein>
<dbReference type="EMBL" id="VJMJ01000254">
    <property type="protein sequence ID" value="KAF0724928.1"/>
    <property type="molecule type" value="Genomic_DNA"/>
</dbReference>
<name>A0A6G0WD85_9STRA</name>
<dbReference type="SUPFAM" id="SSF103657">
    <property type="entry name" value="BAR/IMD domain-like"/>
    <property type="match status" value="1"/>
</dbReference>
<dbReference type="AlphaFoldDB" id="A0A6G0WD85"/>
<dbReference type="VEuPathDB" id="FungiDB:AeMF1_013579"/>
<dbReference type="InterPro" id="IPR027267">
    <property type="entry name" value="AH/BAR_dom_sf"/>
</dbReference>
<evidence type="ECO:0000313" key="2">
    <source>
        <dbReference type="EMBL" id="KAF0724928.1"/>
    </source>
</evidence>
<dbReference type="CDD" id="cd07307">
    <property type="entry name" value="BAR"/>
    <property type="match status" value="1"/>
</dbReference>
<dbReference type="Gene3D" id="1.20.1270.60">
    <property type="entry name" value="Arfaptin homology (AH) domain/BAR domain"/>
    <property type="match status" value="1"/>
</dbReference>